<gene>
    <name evidence="1" type="ORF">LCGC14_0313220</name>
</gene>
<reference evidence="1" key="1">
    <citation type="journal article" date="2015" name="Nature">
        <title>Complex archaea that bridge the gap between prokaryotes and eukaryotes.</title>
        <authorList>
            <person name="Spang A."/>
            <person name="Saw J.H."/>
            <person name="Jorgensen S.L."/>
            <person name="Zaremba-Niedzwiedzka K."/>
            <person name="Martijn J."/>
            <person name="Lind A.E."/>
            <person name="van Eijk R."/>
            <person name="Schleper C."/>
            <person name="Guy L."/>
            <person name="Ettema T.J."/>
        </authorList>
    </citation>
    <scope>NUCLEOTIDE SEQUENCE</scope>
</reference>
<evidence type="ECO:0000313" key="1">
    <source>
        <dbReference type="EMBL" id="KKN82055.1"/>
    </source>
</evidence>
<proteinExistence type="predicted"/>
<dbReference type="EMBL" id="LAZR01000206">
    <property type="protein sequence ID" value="KKN82055.1"/>
    <property type="molecule type" value="Genomic_DNA"/>
</dbReference>
<accession>A0A0F9TLM8</accession>
<protein>
    <submittedName>
        <fullName evidence="1">Uncharacterized protein</fullName>
    </submittedName>
</protein>
<name>A0A0F9TLM8_9ZZZZ</name>
<sequence>MSIDQRKMTEIKTTLTILWQAFEEASHRYTEDPEHVEIIVEMEKAEGQ</sequence>
<dbReference type="AlphaFoldDB" id="A0A0F9TLM8"/>
<organism evidence="1">
    <name type="scientific">marine sediment metagenome</name>
    <dbReference type="NCBI Taxonomy" id="412755"/>
    <lineage>
        <taxon>unclassified sequences</taxon>
        <taxon>metagenomes</taxon>
        <taxon>ecological metagenomes</taxon>
    </lineage>
</organism>
<comment type="caution">
    <text evidence="1">The sequence shown here is derived from an EMBL/GenBank/DDBJ whole genome shotgun (WGS) entry which is preliminary data.</text>
</comment>